<dbReference type="SUPFAM" id="SSF56935">
    <property type="entry name" value="Porins"/>
    <property type="match status" value="1"/>
</dbReference>
<gene>
    <name evidence="18" type="ORF">JMJ54_18540</name>
</gene>
<dbReference type="SMART" id="SM00965">
    <property type="entry name" value="STN"/>
    <property type="match status" value="1"/>
</dbReference>
<dbReference type="Proteomes" id="UP000809431">
    <property type="component" value="Unassembled WGS sequence"/>
</dbReference>
<dbReference type="PROSITE" id="PS52016">
    <property type="entry name" value="TONB_DEPENDENT_REC_3"/>
    <property type="match status" value="1"/>
</dbReference>
<evidence type="ECO:0000256" key="3">
    <source>
        <dbReference type="ARBA" id="ARBA00022448"/>
    </source>
</evidence>
<evidence type="ECO:0000256" key="6">
    <source>
        <dbReference type="ARBA" id="ARBA00022692"/>
    </source>
</evidence>
<dbReference type="InterPro" id="IPR012910">
    <property type="entry name" value="Plug_dom"/>
</dbReference>
<feature type="domain" description="Secretin/TonB short N-terminal" evidence="17">
    <location>
        <begin position="46"/>
        <end position="96"/>
    </location>
</feature>
<evidence type="ECO:0000256" key="2">
    <source>
        <dbReference type="ARBA" id="ARBA00009810"/>
    </source>
</evidence>
<dbReference type="CDD" id="cd01347">
    <property type="entry name" value="ligand_gated_channel"/>
    <property type="match status" value="1"/>
</dbReference>
<keyword evidence="6 14" id="KW-0812">Transmembrane</keyword>
<evidence type="ECO:0000256" key="14">
    <source>
        <dbReference type="PROSITE-ProRule" id="PRU01360"/>
    </source>
</evidence>
<evidence type="ECO:0000256" key="1">
    <source>
        <dbReference type="ARBA" id="ARBA00004571"/>
    </source>
</evidence>
<evidence type="ECO:0000256" key="13">
    <source>
        <dbReference type="ARBA" id="ARBA00023237"/>
    </source>
</evidence>
<evidence type="ECO:0000256" key="12">
    <source>
        <dbReference type="ARBA" id="ARBA00023170"/>
    </source>
</evidence>
<dbReference type="InterPro" id="IPR010105">
    <property type="entry name" value="TonB_sidphr_rcpt"/>
</dbReference>
<dbReference type="InterPro" id="IPR000531">
    <property type="entry name" value="Beta-barrel_TonB"/>
</dbReference>
<keyword evidence="13 14" id="KW-0998">Cell outer membrane</keyword>
<evidence type="ECO:0000256" key="10">
    <source>
        <dbReference type="ARBA" id="ARBA00023077"/>
    </source>
</evidence>
<dbReference type="PANTHER" id="PTHR32552:SF68">
    <property type="entry name" value="FERRICHROME OUTER MEMBRANE TRANSPORTER_PHAGE RECEPTOR"/>
    <property type="match status" value="1"/>
</dbReference>
<dbReference type="InterPro" id="IPR011662">
    <property type="entry name" value="Secretin/TonB_short_N"/>
</dbReference>
<keyword evidence="3 14" id="KW-0813">Transport</keyword>
<evidence type="ECO:0000256" key="7">
    <source>
        <dbReference type="ARBA" id="ARBA00022729"/>
    </source>
</evidence>
<dbReference type="Gene3D" id="2.40.170.20">
    <property type="entry name" value="TonB-dependent receptor, beta-barrel domain"/>
    <property type="match status" value="1"/>
</dbReference>
<keyword evidence="12 18" id="KW-0675">Receptor</keyword>
<comment type="similarity">
    <text evidence="2 14 15">Belongs to the TonB-dependent receptor family.</text>
</comment>
<evidence type="ECO:0000256" key="15">
    <source>
        <dbReference type="RuleBase" id="RU003357"/>
    </source>
</evidence>
<dbReference type="InterPro" id="IPR037066">
    <property type="entry name" value="Plug_dom_sf"/>
</dbReference>
<evidence type="ECO:0000256" key="11">
    <source>
        <dbReference type="ARBA" id="ARBA00023136"/>
    </source>
</evidence>
<evidence type="ECO:0000313" key="18">
    <source>
        <dbReference type="EMBL" id="MBM3117837.1"/>
    </source>
</evidence>
<evidence type="ECO:0000259" key="17">
    <source>
        <dbReference type="SMART" id="SM00965"/>
    </source>
</evidence>
<dbReference type="EMBL" id="JAESND010000015">
    <property type="protein sequence ID" value="MBM3117837.1"/>
    <property type="molecule type" value="Genomic_DNA"/>
</dbReference>
<dbReference type="Pfam" id="PF07660">
    <property type="entry name" value="STN"/>
    <property type="match status" value="1"/>
</dbReference>
<keyword evidence="8" id="KW-0408">Iron</keyword>
<reference evidence="18 19" key="1">
    <citation type="submission" date="2021-01" db="EMBL/GenBank/DDBJ databases">
        <title>Draft Genome Sequence and Polyhydroxyalkanoate Biosynthetic Potential of Jeongeupia naejangsanensis Type Strain DSM 24253.</title>
        <authorList>
            <person name="Turrini P."/>
            <person name="Artuso I."/>
            <person name="Lugli G.A."/>
            <person name="Frangipani E."/>
            <person name="Ventura M."/>
            <person name="Visca P."/>
        </authorList>
    </citation>
    <scope>NUCLEOTIDE SEQUENCE [LARGE SCALE GENOMIC DNA]</scope>
    <source>
        <strain evidence="18 19">DSM 24253</strain>
    </source>
</reference>
<keyword evidence="4 14" id="KW-1134">Transmembrane beta strand</keyword>
<organism evidence="18 19">
    <name type="scientific">Jeongeupia naejangsanensis</name>
    <dbReference type="NCBI Taxonomy" id="613195"/>
    <lineage>
        <taxon>Bacteria</taxon>
        <taxon>Pseudomonadati</taxon>
        <taxon>Pseudomonadota</taxon>
        <taxon>Betaproteobacteria</taxon>
        <taxon>Neisseriales</taxon>
        <taxon>Chitinibacteraceae</taxon>
        <taxon>Jeongeupia</taxon>
    </lineage>
</organism>
<feature type="signal peptide" evidence="16">
    <location>
        <begin position="1"/>
        <end position="21"/>
    </location>
</feature>
<dbReference type="InterPro" id="IPR036942">
    <property type="entry name" value="Beta-barrel_TonB_sf"/>
</dbReference>
<keyword evidence="10 15" id="KW-0798">TonB box</keyword>
<dbReference type="InterPro" id="IPR039426">
    <property type="entry name" value="TonB-dep_rcpt-like"/>
</dbReference>
<evidence type="ECO:0000256" key="8">
    <source>
        <dbReference type="ARBA" id="ARBA00023004"/>
    </source>
</evidence>
<dbReference type="NCBIfam" id="TIGR01783">
    <property type="entry name" value="TonB-siderophor"/>
    <property type="match status" value="1"/>
</dbReference>
<proteinExistence type="inferred from homology"/>
<dbReference type="PANTHER" id="PTHR32552">
    <property type="entry name" value="FERRICHROME IRON RECEPTOR-RELATED"/>
    <property type="match status" value="1"/>
</dbReference>
<keyword evidence="11 14" id="KW-0472">Membrane</keyword>
<comment type="caution">
    <text evidence="18">The sequence shown here is derived from an EMBL/GenBank/DDBJ whole genome shotgun (WGS) entry which is preliminary data.</text>
</comment>
<name>A0ABS2BQD6_9NEIS</name>
<accession>A0ABS2BQD6</accession>
<feature type="chain" id="PRO_5046070610" evidence="16">
    <location>
        <begin position="22"/>
        <end position="765"/>
    </location>
</feature>
<keyword evidence="9" id="KW-0406">Ion transport</keyword>
<keyword evidence="7 16" id="KW-0732">Signal</keyword>
<comment type="subcellular location">
    <subcellularLocation>
        <location evidence="1 14">Cell outer membrane</location>
        <topology evidence="1 14">Multi-pass membrane protein</topology>
    </subcellularLocation>
</comment>
<dbReference type="Gene3D" id="2.170.130.10">
    <property type="entry name" value="TonB-dependent receptor, plug domain"/>
    <property type="match status" value="1"/>
</dbReference>
<keyword evidence="5" id="KW-0410">Iron transport</keyword>
<keyword evidence="19" id="KW-1185">Reference proteome</keyword>
<evidence type="ECO:0000256" key="5">
    <source>
        <dbReference type="ARBA" id="ARBA00022496"/>
    </source>
</evidence>
<dbReference type="Pfam" id="PF00593">
    <property type="entry name" value="TonB_dep_Rec_b-barrel"/>
    <property type="match status" value="1"/>
</dbReference>
<protein>
    <submittedName>
        <fullName evidence="18">TonB-dependent siderophore receptor</fullName>
    </submittedName>
</protein>
<sequence>MNPRFTLIAAALALAVATAHAAPVKFDLPAQSLAASLTQLGQAAGLNLVVDSALVVGRLAPAVRGTLEPAAALQQLLAGSGLTASFSGKTVTVGRGEATLSPVTVEAVRDWATSPGVGYQAHHAASATKTDTTLLETPQSISVVTREQMDDQDVATIAEAVRYNAGVNGLEFATTDDDLLMRGFSVSANGMYRDGMRLYHNAFISRIEPYGLERLDIVRGPSSVLYGRANPGGLINAVTKRPTIGLRPEIRVEGGSYDRKQIAGDVGGKLDEDGHWVYRLTTLARDAGTQWDDLPDDRVYLAPALTWQPDAQTSLTLLAQYQHDRTTWAVPNQFYQPGALGQPDPSLNIQGPGAVHDKQGFTVGYLFEHALDDVWTVRQNLRYYDAKNDRREVRALGLRPDGRTMNRRALYRPEHEQSFAVDNQVQARVQTGAVEHLVLGGLDYRQASFEQKLYMGAAAPLDLFNPVFKQPDWDSLGQTWDNLNKSRQLGTYLQDQLRYGQWALTVGGRYDWTRDSADSKLDKTYTEQRDHAFTGRAGLVYLFDTGWAPYLSYSTSFLPEIGNDAFGQQFQPERGEQVEAGAKFQPAGASYSFTAAVYQLTKENVRTPLPGPNPLRLEVQTGEIRSRGLELEGKWTLGALDLIGSYTLLDAEITKSNVAADVGQPPLSVPKHTASVWGKYDFAGMLGGWNAGLGVRYVGQSRGGLGSVNEAFTLVDSLIAYERADWRFALNVNNLFDREYLTSCDGVYCEQGFRRSIRASVGYRW</sequence>
<dbReference type="Gene3D" id="3.55.50.30">
    <property type="match status" value="1"/>
</dbReference>
<evidence type="ECO:0000256" key="4">
    <source>
        <dbReference type="ARBA" id="ARBA00022452"/>
    </source>
</evidence>
<dbReference type="RefSeq" id="WP_203540017.1">
    <property type="nucleotide sequence ID" value="NZ_JAESND010000015.1"/>
</dbReference>
<evidence type="ECO:0000313" key="19">
    <source>
        <dbReference type="Proteomes" id="UP000809431"/>
    </source>
</evidence>
<evidence type="ECO:0000256" key="16">
    <source>
        <dbReference type="SAM" id="SignalP"/>
    </source>
</evidence>
<evidence type="ECO:0000256" key="9">
    <source>
        <dbReference type="ARBA" id="ARBA00023065"/>
    </source>
</evidence>
<dbReference type="Pfam" id="PF07715">
    <property type="entry name" value="Plug"/>
    <property type="match status" value="1"/>
</dbReference>